<keyword evidence="2" id="KW-1185">Reference proteome</keyword>
<reference evidence="1 2" key="1">
    <citation type="journal article" date="2014" name="Genome Biol.">
        <title>Transcriptome and methylome profiling reveals relics of genome dominance in the mesopolyploid Brassica oleracea.</title>
        <authorList>
            <person name="Parkin I.A."/>
            <person name="Koh C."/>
            <person name="Tang H."/>
            <person name="Robinson S.J."/>
            <person name="Kagale S."/>
            <person name="Clarke W.E."/>
            <person name="Town C.D."/>
            <person name="Nixon J."/>
            <person name="Krishnakumar V."/>
            <person name="Bidwell S.L."/>
            <person name="Denoeud F."/>
            <person name="Belcram H."/>
            <person name="Links M.G."/>
            <person name="Just J."/>
            <person name="Clarke C."/>
            <person name="Bender T."/>
            <person name="Huebert T."/>
            <person name="Mason A.S."/>
            <person name="Pires J.C."/>
            <person name="Barker G."/>
            <person name="Moore J."/>
            <person name="Walley P.G."/>
            <person name="Manoli S."/>
            <person name="Batley J."/>
            <person name="Edwards D."/>
            <person name="Nelson M.N."/>
            <person name="Wang X."/>
            <person name="Paterson A.H."/>
            <person name="King G."/>
            <person name="Bancroft I."/>
            <person name="Chalhoub B."/>
            <person name="Sharpe A.G."/>
        </authorList>
    </citation>
    <scope>NUCLEOTIDE SEQUENCE</scope>
    <source>
        <strain evidence="1 2">cv. TO1000</strain>
    </source>
</reference>
<accession>A0A0D3AT53</accession>
<protein>
    <submittedName>
        <fullName evidence="1">Uncharacterized protein</fullName>
    </submittedName>
</protein>
<dbReference type="AlphaFoldDB" id="A0A0D3AT53"/>
<dbReference type="EnsemblPlants" id="Bo2g109210.1">
    <property type="protein sequence ID" value="Bo2g109210.1"/>
    <property type="gene ID" value="Bo2g109210"/>
</dbReference>
<sequence length="63" mass="7072">MMMTTTTRNPTIVLLLSPPLLNQTTSFSCNLSVLKLDLGCMMLTTFDCICQIPCLFFFQAFLS</sequence>
<reference evidence="1" key="2">
    <citation type="submission" date="2015-03" db="UniProtKB">
        <authorList>
            <consortium name="EnsemblPlants"/>
        </authorList>
    </citation>
    <scope>IDENTIFICATION</scope>
</reference>
<dbReference type="Gramene" id="Bo2g109210.1">
    <property type="protein sequence ID" value="Bo2g109210.1"/>
    <property type="gene ID" value="Bo2g109210"/>
</dbReference>
<evidence type="ECO:0000313" key="1">
    <source>
        <dbReference type="EnsemblPlants" id="Bo2g109210.1"/>
    </source>
</evidence>
<evidence type="ECO:0000313" key="2">
    <source>
        <dbReference type="Proteomes" id="UP000032141"/>
    </source>
</evidence>
<proteinExistence type="predicted"/>
<dbReference type="Proteomes" id="UP000032141">
    <property type="component" value="Chromosome C2"/>
</dbReference>
<dbReference type="HOGENOM" id="CLU_2888855_0_0_1"/>
<organism evidence="1 2">
    <name type="scientific">Brassica oleracea var. oleracea</name>
    <dbReference type="NCBI Taxonomy" id="109376"/>
    <lineage>
        <taxon>Eukaryota</taxon>
        <taxon>Viridiplantae</taxon>
        <taxon>Streptophyta</taxon>
        <taxon>Embryophyta</taxon>
        <taxon>Tracheophyta</taxon>
        <taxon>Spermatophyta</taxon>
        <taxon>Magnoliopsida</taxon>
        <taxon>eudicotyledons</taxon>
        <taxon>Gunneridae</taxon>
        <taxon>Pentapetalae</taxon>
        <taxon>rosids</taxon>
        <taxon>malvids</taxon>
        <taxon>Brassicales</taxon>
        <taxon>Brassicaceae</taxon>
        <taxon>Brassiceae</taxon>
        <taxon>Brassica</taxon>
    </lineage>
</organism>
<name>A0A0D3AT53_BRAOL</name>